<dbReference type="GO" id="GO:0005737">
    <property type="term" value="C:cytoplasm"/>
    <property type="evidence" value="ECO:0007669"/>
    <property type="project" value="TreeGrafter"/>
</dbReference>
<dbReference type="SUPFAM" id="SSF56059">
    <property type="entry name" value="Glutathione synthetase ATP-binding domain-like"/>
    <property type="match status" value="1"/>
</dbReference>
<dbReference type="AlphaFoldDB" id="A0A1G7ILI8"/>
<accession>A0A1G7ILI8</accession>
<protein>
    <submittedName>
        <fullName evidence="1">YheC/D like ATP-grasp</fullName>
    </submittedName>
</protein>
<dbReference type="Proteomes" id="UP000198972">
    <property type="component" value="Unassembled WGS sequence"/>
</dbReference>
<dbReference type="InterPro" id="IPR013815">
    <property type="entry name" value="ATP_grasp_subdomain_1"/>
</dbReference>
<evidence type="ECO:0000313" key="1">
    <source>
        <dbReference type="EMBL" id="SDF13414.1"/>
    </source>
</evidence>
<reference evidence="1 2" key="1">
    <citation type="submission" date="2016-10" db="EMBL/GenBank/DDBJ databases">
        <authorList>
            <person name="de Groot N.N."/>
        </authorList>
    </citation>
    <scope>NUCLEOTIDE SEQUENCE [LARGE SCALE GENOMIC DNA]</scope>
    <source>
        <strain evidence="1 2">DSM 28129</strain>
    </source>
</reference>
<dbReference type="PANTHER" id="PTHR21621">
    <property type="entry name" value="RIBOSOMAL PROTEIN S6 MODIFICATION PROTEIN"/>
    <property type="match status" value="1"/>
</dbReference>
<dbReference type="STRING" id="670482.SAMN04488542_10648"/>
<dbReference type="GO" id="GO:0009432">
    <property type="term" value="P:SOS response"/>
    <property type="evidence" value="ECO:0007669"/>
    <property type="project" value="TreeGrafter"/>
</dbReference>
<dbReference type="RefSeq" id="WP_091227995.1">
    <property type="nucleotide sequence ID" value="NZ_FNBG01000006.1"/>
</dbReference>
<dbReference type="PANTHER" id="PTHR21621:SF0">
    <property type="entry name" value="BETA-CITRYLGLUTAMATE SYNTHASE B-RELATED"/>
    <property type="match status" value="1"/>
</dbReference>
<dbReference type="EMBL" id="FNBG01000006">
    <property type="protein sequence ID" value="SDF13414.1"/>
    <property type="molecule type" value="Genomic_DNA"/>
</dbReference>
<sequence>MAGRQFANKWLKTEALLSNADVAGHIPQTRIYSSEALRQMLMQHGMVVIKPLRGGGGYGVIKVAYSNGVYSYMYMSQQRSFPSYEAMFKSLNRAKVGRKYMIQQGIRLAKIAGRPIDYRVKVVKDNGTWVYRSMVGRLARPGLFVTNLCKGGTQLTAREGLGRSLHHKGAAKKKRQEMRNLTNKCIGIMESSFPGIEQLGFDYGIDRYGKIWIFEVNTRPQ</sequence>
<proteinExistence type="predicted"/>
<dbReference type="Gene3D" id="3.30.470.20">
    <property type="entry name" value="ATP-grasp fold, B domain"/>
    <property type="match status" value="1"/>
</dbReference>
<dbReference type="OrthoDB" id="7869153at2"/>
<organism evidence="1 2">
    <name type="scientific">Fontibacillus panacisegetis</name>
    <dbReference type="NCBI Taxonomy" id="670482"/>
    <lineage>
        <taxon>Bacteria</taxon>
        <taxon>Bacillati</taxon>
        <taxon>Bacillota</taxon>
        <taxon>Bacilli</taxon>
        <taxon>Bacillales</taxon>
        <taxon>Paenibacillaceae</taxon>
        <taxon>Fontibacillus</taxon>
    </lineage>
</organism>
<keyword evidence="2" id="KW-1185">Reference proteome</keyword>
<gene>
    <name evidence="1" type="ORF">SAMN04488542_10648</name>
</gene>
<dbReference type="GO" id="GO:0005524">
    <property type="term" value="F:ATP binding"/>
    <property type="evidence" value="ECO:0007669"/>
    <property type="project" value="InterPro"/>
</dbReference>
<evidence type="ECO:0000313" key="2">
    <source>
        <dbReference type="Proteomes" id="UP000198972"/>
    </source>
</evidence>
<name>A0A1G7ILI8_9BACL</name>
<dbReference type="Gene3D" id="3.30.1490.20">
    <property type="entry name" value="ATP-grasp fold, A domain"/>
    <property type="match status" value="1"/>
</dbReference>
<dbReference type="GO" id="GO:0018169">
    <property type="term" value="F:ribosomal S6-glutamic acid ligase activity"/>
    <property type="evidence" value="ECO:0007669"/>
    <property type="project" value="TreeGrafter"/>
</dbReference>
<dbReference type="InterPro" id="IPR026838">
    <property type="entry name" value="YheC/D"/>
</dbReference>
<dbReference type="Pfam" id="PF14398">
    <property type="entry name" value="ATPgrasp_YheCD"/>
    <property type="match status" value="1"/>
</dbReference>